<dbReference type="CDD" id="cd01107">
    <property type="entry name" value="HTH_BmrR"/>
    <property type="match status" value="1"/>
</dbReference>
<comment type="caution">
    <text evidence="3">The sequence shown here is derived from an EMBL/GenBank/DDBJ whole genome shotgun (WGS) entry which is preliminary data.</text>
</comment>
<sequence length="293" mass="34695">MKHGTHRQCQCLWGFTWKKKKLYSIGEVSKICNISTKALRFYDKIGIISPDMICKENSYRYYNKETLMTVPVVKYYKQMGFKLEEMQGLVEGNTYYYLEQNFRNKIDQLCLQEQQIHNSYVAVKDWYELIQEAKMVLQNNVHEVSVRFLPESTFCSLTQSFAYNYMESIINIEWTNHLEKAENEITGPVILKFDSFEDKMKGRCDTATIMQKAIHPCKECLNRQTYGGIMVASVYHIGKHESIDEEYERIVSWAAKRGYQCGKESFERYVVDYWTTRNPEEFVTEVIVPVYRQ</sequence>
<dbReference type="PANTHER" id="PTHR30204:SF96">
    <property type="entry name" value="CHROMOSOME-ANCHORING PROTEIN RACA"/>
    <property type="match status" value="1"/>
</dbReference>
<dbReference type="SMART" id="SM00422">
    <property type="entry name" value="HTH_MERR"/>
    <property type="match status" value="1"/>
</dbReference>
<dbReference type="Gene3D" id="1.10.1660.10">
    <property type="match status" value="1"/>
</dbReference>
<dbReference type="InterPro" id="IPR047057">
    <property type="entry name" value="MerR_fam"/>
</dbReference>
<keyword evidence="1" id="KW-0238">DNA-binding</keyword>
<dbReference type="InterPro" id="IPR000551">
    <property type="entry name" value="MerR-type_HTH_dom"/>
</dbReference>
<dbReference type="Pfam" id="PF06445">
    <property type="entry name" value="GyrI-like"/>
    <property type="match status" value="1"/>
</dbReference>
<dbReference type="PROSITE" id="PS50937">
    <property type="entry name" value="HTH_MERR_2"/>
    <property type="match status" value="1"/>
</dbReference>
<feature type="domain" description="HTH merR-type" evidence="2">
    <location>
        <begin position="22"/>
        <end position="92"/>
    </location>
</feature>
<protein>
    <submittedName>
        <fullName evidence="3">MerR family transcriptional regulator</fullName>
    </submittedName>
</protein>
<dbReference type="SUPFAM" id="SSF55136">
    <property type="entry name" value="Probable bacterial effector-binding domain"/>
    <property type="match status" value="1"/>
</dbReference>
<dbReference type="PROSITE" id="PS00552">
    <property type="entry name" value="HTH_MERR_1"/>
    <property type="match status" value="1"/>
</dbReference>
<organism evidence="3 4">
    <name type="scientific">Lacrimispora defluvii</name>
    <dbReference type="NCBI Taxonomy" id="2719233"/>
    <lineage>
        <taxon>Bacteria</taxon>
        <taxon>Bacillati</taxon>
        <taxon>Bacillota</taxon>
        <taxon>Clostridia</taxon>
        <taxon>Lachnospirales</taxon>
        <taxon>Lachnospiraceae</taxon>
        <taxon>Lacrimispora</taxon>
    </lineage>
</organism>
<keyword evidence="4" id="KW-1185">Reference proteome</keyword>
<dbReference type="EMBL" id="JAAOXG010000020">
    <property type="protein sequence ID" value="NNJ30360.1"/>
    <property type="molecule type" value="Genomic_DNA"/>
</dbReference>
<dbReference type="InterPro" id="IPR009061">
    <property type="entry name" value="DNA-bd_dom_put_sf"/>
</dbReference>
<reference evidence="3 4" key="1">
    <citation type="submission" date="2020-03" db="EMBL/GenBank/DDBJ databases">
        <title>Genome Sequence of industrial isolate, B5A.</title>
        <authorList>
            <person name="Sharma S."/>
            <person name="Patil P.B."/>
            <person name="Korpole S."/>
        </authorList>
    </citation>
    <scope>NUCLEOTIDE SEQUENCE [LARGE SCALE GENOMIC DNA]</scope>
    <source>
        <strain evidence="3 4">PI-S10-B5A</strain>
    </source>
</reference>
<dbReference type="PANTHER" id="PTHR30204">
    <property type="entry name" value="REDOX-CYCLING DRUG-SENSING TRANSCRIPTIONAL ACTIVATOR SOXR"/>
    <property type="match status" value="1"/>
</dbReference>
<dbReference type="Proteomes" id="UP000539052">
    <property type="component" value="Unassembled WGS sequence"/>
</dbReference>
<evidence type="ECO:0000313" key="3">
    <source>
        <dbReference type="EMBL" id="NNJ30360.1"/>
    </source>
</evidence>
<dbReference type="InterPro" id="IPR011256">
    <property type="entry name" value="Reg_factor_effector_dom_sf"/>
</dbReference>
<evidence type="ECO:0000259" key="2">
    <source>
        <dbReference type="PROSITE" id="PS50937"/>
    </source>
</evidence>
<dbReference type="SUPFAM" id="SSF46955">
    <property type="entry name" value="Putative DNA-binding domain"/>
    <property type="match status" value="1"/>
</dbReference>
<evidence type="ECO:0000256" key="1">
    <source>
        <dbReference type="ARBA" id="ARBA00023125"/>
    </source>
</evidence>
<dbReference type="InterPro" id="IPR029442">
    <property type="entry name" value="GyrI-like"/>
</dbReference>
<name>A0ABX1VQT5_9FIRM</name>
<accession>A0ABX1VQT5</accession>
<gene>
    <name evidence="3" type="ORF">G9470_11260</name>
</gene>
<dbReference type="Gene3D" id="3.20.80.10">
    <property type="entry name" value="Regulatory factor, effector binding domain"/>
    <property type="match status" value="1"/>
</dbReference>
<evidence type="ECO:0000313" key="4">
    <source>
        <dbReference type="Proteomes" id="UP000539052"/>
    </source>
</evidence>
<dbReference type="Pfam" id="PF13411">
    <property type="entry name" value="MerR_1"/>
    <property type="match status" value="1"/>
</dbReference>
<proteinExistence type="predicted"/>
<dbReference type="RefSeq" id="WP_170821673.1">
    <property type="nucleotide sequence ID" value="NZ_JAAOXG010000020.1"/>
</dbReference>